<organism evidence="1">
    <name type="scientific">uncultured Caudovirales phage</name>
    <dbReference type="NCBI Taxonomy" id="2100421"/>
    <lineage>
        <taxon>Viruses</taxon>
        <taxon>Duplodnaviria</taxon>
        <taxon>Heunggongvirae</taxon>
        <taxon>Uroviricota</taxon>
        <taxon>Caudoviricetes</taxon>
        <taxon>Peduoviridae</taxon>
        <taxon>Maltschvirus</taxon>
        <taxon>Maltschvirus maltsch</taxon>
    </lineage>
</organism>
<name>A0A6J7WIT3_9CAUD</name>
<reference evidence="1" key="1">
    <citation type="submission" date="2020-05" db="EMBL/GenBank/DDBJ databases">
        <authorList>
            <person name="Chiriac C."/>
            <person name="Salcher M."/>
            <person name="Ghai R."/>
            <person name="Kavagutti S V."/>
        </authorList>
    </citation>
    <scope>NUCLEOTIDE SEQUENCE</scope>
</reference>
<evidence type="ECO:0000313" key="1">
    <source>
        <dbReference type="EMBL" id="CAB5217871.1"/>
    </source>
</evidence>
<gene>
    <name evidence="1" type="ORF">UFOVP208_23</name>
</gene>
<proteinExistence type="predicted"/>
<dbReference type="EMBL" id="LR798248">
    <property type="protein sequence ID" value="CAB5217871.1"/>
    <property type="molecule type" value="Genomic_DNA"/>
</dbReference>
<protein>
    <submittedName>
        <fullName evidence="1">Uncharacterized protein</fullName>
    </submittedName>
</protein>
<accession>A0A6J7WIT3</accession>
<sequence length="71" mass="8277">MENKKIGAWKKSTSKGEVISFTIDGKRYSMWVNSYKKEDKHPDFNIVEDKPLEKNSGYVKNFDDDNTSLPF</sequence>